<evidence type="ECO:0000256" key="4">
    <source>
        <dbReference type="ARBA" id="ARBA00023163"/>
    </source>
</evidence>
<keyword evidence="4" id="KW-0804">Transcription</keyword>
<dbReference type="RefSeq" id="WP_143912875.1">
    <property type="nucleotide sequence ID" value="NZ_VLNT01000004.1"/>
</dbReference>
<evidence type="ECO:0000259" key="6">
    <source>
        <dbReference type="PROSITE" id="PS51674"/>
    </source>
</evidence>
<dbReference type="GO" id="GO:0016987">
    <property type="term" value="F:sigma factor activity"/>
    <property type="evidence" value="ECO:0007669"/>
    <property type="project" value="UniProtKB-KW"/>
</dbReference>
<feature type="region of interest" description="Disordered" evidence="5">
    <location>
        <begin position="138"/>
        <end position="166"/>
    </location>
</feature>
<dbReference type="EMBL" id="VLNT01000004">
    <property type="protein sequence ID" value="TSD64435.1"/>
    <property type="molecule type" value="Genomic_DNA"/>
</dbReference>
<dbReference type="InterPro" id="IPR034768">
    <property type="entry name" value="4FE4S_WBL"/>
</dbReference>
<dbReference type="InterPro" id="IPR013249">
    <property type="entry name" value="RNA_pol_sigma70_r4_t2"/>
</dbReference>
<dbReference type="Pfam" id="PF02467">
    <property type="entry name" value="Whib"/>
    <property type="match status" value="1"/>
</dbReference>
<evidence type="ECO:0000256" key="1">
    <source>
        <dbReference type="ARBA" id="ARBA00010641"/>
    </source>
</evidence>
<evidence type="ECO:0000256" key="3">
    <source>
        <dbReference type="ARBA" id="ARBA00023082"/>
    </source>
</evidence>
<evidence type="ECO:0000313" key="8">
    <source>
        <dbReference type="Proteomes" id="UP000316988"/>
    </source>
</evidence>
<feature type="region of interest" description="Disordered" evidence="5">
    <location>
        <begin position="92"/>
        <end position="113"/>
    </location>
</feature>
<keyword evidence="3" id="KW-0731">Sigma factor</keyword>
<dbReference type="Proteomes" id="UP000316988">
    <property type="component" value="Unassembled WGS sequence"/>
</dbReference>
<proteinExistence type="inferred from homology"/>
<feature type="domain" description="4Fe-4S Wbl-type" evidence="6">
    <location>
        <begin position="11"/>
        <end position="85"/>
    </location>
</feature>
<evidence type="ECO:0000256" key="5">
    <source>
        <dbReference type="SAM" id="MobiDB-lite"/>
    </source>
</evidence>
<organism evidence="7 8">
    <name type="scientific">Aeromicrobium piscarium</name>
    <dbReference type="NCBI Taxonomy" id="2590901"/>
    <lineage>
        <taxon>Bacteria</taxon>
        <taxon>Bacillati</taxon>
        <taxon>Actinomycetota</taxon>
        <taxon>Actinomycetes</taxon>
        <taxon>Propionibacteriales</taxon>
        <taxon>Nocardioidaceae</taxon>
        <taxon>Aeromicrobium</taxon>
    </lineage>
</organism>
<evidence type="ECO:0000256" key="2">
    <source>
        <dbReference type="ARBA" id="ARBA00023015"/>
    </source>
</evidence>
<dbReference type="InterPro" id="IPR036388">
    <property type="entry name" value="WH-like_DNA-bd_sf"/>
</dbReference>
<comment type="caution">
    <text evidence="7">The sequence shown here is derived from an EMBL/GenBank/DDBJ whole genome shotgun (WGS) entry which is preliminary data.</text>
</comment>
<comment type="similarity">
    <text evidence="1">Belongs to the sigma-70 factor family. ECF subfamily.</text>
</comment>
<dbReference type="GO" id="GO:0006352">
    <property type="term" value="P:DNA-templated transcription initiation"/>
    <property type="evidence" value="ECO:0007669"/>
    <property type="project" value="InterPro"/>
</dbReference>
<dbReference type="PROSITE" id="PS51674">
    <property type="entry name" value="4FE4S_WBL"/>
    <property type="match status" value="1"/>
</dbReference>
<dbReference type="Pfam" id="PF08281">
    <property type="entry name" value="Sigma70_r4_2"/>
    <property type="match status" value="1"/>
</dbReference>
<feature type="compositionally biased region" description="Pro residues" evidence="5">
    <location>
        <begin position="155"/>
        <end position="165"/>
    </location>
</feature>
<evidence type="ECO:0000313" key="7">
    <source>
        <dbReference type="EMBL" id="TSD64435.1"/>
    </source>
</evidence>
<dbReference type="Gene3D" id="1.10.10.10">
    <property type="entry name" value="Winged helix-like DNA-binding domain superfamily/Winged helix DNA-binding domain"/>
    <property type="match status" value="1"/>
</dbReference>
<keyword evidence="8" id="KW-1185">Reference proteome</keyword>
<name>A0A554SDL8_9ACTN</name>
<reference evidence="7 8" key="1">
    <citation type="submission" date="2019-07" db="EMBL/GenBank/DDBJ databases">
        <authorList>
            <person name="Zhao L.H."/>
        </authorList>
    </citation>
    <scope>NUCLEOTIDE SEQUENCE [LARGE SCALE GENOMIC DNA]</scope>
    <source>
        <strain evidence="7 8">Co35</strain>
    </source>
</reference>
<keyword evidence="2" id="KW-0805">Transcription regulation</keyword>
<sequence>MLITSSRSLPPCAMRPEVYQDEQLLCPPARHESSAEQWRDFQAKRDAAHRRCAGCEVLPECLYQAVVEVDVSGFVACTSERERQRMRRVLGIDGPLHDPTQDAPRSGGGPVDHDLVMATRRAHPDDTSRQLAERLGCSLSTVKRHLRRARETESPTPPSPVPPPTIAQVLDVFDDLEKTA</sequence>
<gene>
    <name evidence="7" type="ORF">FNM00_07850</name>
</gene>
<accession>A0A554SDL8</accession>
<dbReference type="OrthoDB" id="3744914at2"/>
<dbReference type="AlphaFoldDB" id="A0A554SDL8"/>
<dbReference type="GO" id="GO:0003677">
    <property type="term" value="F:DNA binding"/>
    <property type="evidence" value="ECO:0007669"/>
    <property type="project" value="InterPro"/>
</dbReference>
<protein>
    <submittedName>
        <fullName evidence="7">Transcription factor WhiB</fullName>
    </submittedName>
</protein>